<dbReference type="Gene3D" id="3.90.820.10">
    <property type="entry name" value="Structural Genomics, Unknown Function 30-nov-00 1gh9 Mol_id"/>
    <property type="match status" value="1"/>
</dbReference>
<feature type="domain" description="MbtH-like" evidence="1">
    <location>
        <begin position="5"/>
        <end position="55"/>
    </location>
</feature>
<accession>A0A085GIE8</accession>
<dbReference type="OrthoDB" id="7584480at2"/>
<reference evidence="2 3" key="1">
    <citation type="submission" date="2014-05" db="EMBL/GenBank/DDBJ databases">
        <title>ATOL: Assembling a taxonomically balanced genome-scale reconstruction of the evolutionary history of the Enterobacteriaceae.</title>
        <authorList>
            <person name="Plunkett G.III."/>
            <person name="Neeno-Eckwall E.C."/>
            <person name="Glasner J.D."/>
            <person name="Perna N.T."/>
        </authorList>
    </citation>
    <scope>NUCLEOTIDE SEQUENCE [LARGE SCALE GENOMIC DNA]</scope>
    <source>
        <strain evidence="2 3">ATCC 33320</strain>
    </source>
</reference>
<dbReference type="InterPro" id="IPR037407">
    <property type="entry name" value="MLP_fam"/>
</dbReference>
<dbReference type="InterPro" id="IPR005153">
    <property type="entry name" value="MbtH-like_dom"/>
</dbReference>
<dbReference type="PANTHER" id="PTHR38444">
    <property type="entry name" value="ENTEROBACTIN BIOSYNTHESIS PROTEIN YBDZ"/>
    <property type="match status" value="1"/>
</dbReference>
<evidence type="ECO:0000259" key="1">
    <source>
        <dbReference type="SMART" id="SM00923"/>
    </source>
</evidence>
<dbReference type="GO" id="GO:0005829">
    <property type="term" value="C:cytosol"/>
    <property type="evidence" value="ECO:0007669"/>
    <property type="project" value="TreeGrafter"/>
</dbReference>
<comment type="caution">
    <text evidence="2">The sequence shown here is derived from an EMBL/GenBank/DDBJ whole genome shotgun (WGS) entry which is preliminary data.</text>
</comment>
<dbReference type="RefSeq" id="WP_034493809.1">
    <property type="nucleotide sequence ID" value="NZ_JMPI01000020.1"/>
</dbReference>
<dbReference type="InterPro" id="IPR038020">
    <property type="entry name" value="MbtH-like_sf"/>
</dbReference>
<sequence>MEFSNPFDSPQSRFFILENAVSQFSLWPEHCALPDGWQVVCEPASNEECNQWLLANWTQLQPANFAKAEVKGE</sequence>
<dbReference type="Proteomes" id="UP000028653">
    <property type="component" value="Unassembled WGS sequence"/>
</dbReference>
<dbReference type="SMART" id="SM00923">
    <property type="entry name" value="MbtH"/>
    <property type="match status" value="1"/>
</dbReference>
<evidence type="ECO:0000313" key="3">
    <source>
        <dbReference type="Proteomes" id="UP000028653"/>
    </source>
</evidence>
<dbReference type="EMBL" id="JMPI01000020">
    <property type="protein sequence ID" value="KFC83493.1"/>
    <property type="molecule type" value="Genomic_DNA"/>
</dbReference>
<dbReference type="Pfam" id="PF03621">
    <property type="entry name" value="MbtH"/>
    <property type="match status" value="1"/>
</dbReference>
<organism evidence="2 3">
    <name type="scientific">Buttiauxella agrestis ATCC 33320</name>
    <dbReference type="NCBI Taxonomy" id="1006004"/>
    <lineage>
        <taxon>Bacteria</taxon>
        <taxon>Pseudomonadati</taxon>
        <taxon>Pseudomonadota</taxon>
        <taxon>Gammaproteobacteria</taxon>
        <taxon>Enterobacterales</taxon>
        <taxon>Enterobacteriaceae</taxon>
        <taxon>Buttiauxella</taxon>
    </lineage>
</organism>
<keyword evidence="3" id="KW-1185">Reference proteome</keyword>
<evidence type="ECO:0000313" key="2">
    <source>
        <dbReference type="EMBL" id="KFC83493.1"/>
    </source>
</evidence>
<dbReference type="GO" id="GO:0019290">
    <property type="term" value="P:siderophore biosynthetic process"/>
    <property type="evidence" value="ECO:0007669"/>
    <property type="project" value="TreeGrafter"/>
</dbReference>
<name>A0A085GIE8_9ENTR</name>
<dbReference type="SUPFAM" id="SSF160582">
    <property type="entry name" value="MbtH-like"/>
    <property type="match status" value="1"/>
</dbReference>
<dbReference type="eggNOG" id="COG3251">
    <property type="taxonomic scope" value="Bacteria"/>
</dbReference>
<protein>
    <submittedName>
        <fullName evidence="2">Putative YbdZ family protein</fullName>
    </submittedName>
</protein>
<dbReference type="STRING" id="1006004.GBAG_0932"/>
<dbReference type="PANTHER" id="PTHR38444:SF1">
    <property type="entry name" value="ENTEROBACTIN BIOSYNTHESIS PROTEIN YBDZ"/>
    <property type="match status" value="1"/>
</dbReference>
<dbReference type="AlphaFoldDB" id="A0A085GIE8"/>
<gene>
    <name evidence="2" type="primary">mbtH</name>
    <name evidence="2" type="ORF">GBAG_0932</name>
</gene>
<proteinExistence type="predicted"/>